<keyword evidence="8" id="KW-1185">Reference proteome</keyword>
<dbReference type="InterPro" id="IPR002078">
    <property type="entry name" value="Sigma_54_int"/>
</dbReference>
<protein>
    <submittedName>
        <fullName evidence="7">Arginine utilization regulatory protein</fullName>
    </submittedName>
</protein>
<name>A0A239DZN7_9FIRM</name>
<keyword evidence="1" id="KW-0547">Nucleotide-binding</keyword>
<keyword evidence="3" id="KW-0805">Transcription regulation</keyword>
<dbReference type="GO" id="GO:0005524">
    <property type="term" value="F:ATP binding"/>
    <property type="evidence" value="ECO:0007669"/>
    <property type="project" value="UniProtKB-KW"/>
</dbReference>
<dbReference type="InterPro" id="IPR025944">
    <property type="entry name" value="Sigma_54_int_dom_CS"/>
</dbReference>
<dbReference type="InterPro" id="IPR002197">
    <property type="entry name" value="HTH_Fis"/>
</dbReference>
<dbReference type="Pfam" id="PF02954">
    <property type="entry name" value="HTH_8"/>
    <property type="match status" value="1"/>
</dbReference>
<dbReference type="InterPro" id="IPR003593">
    <property type="entry name" value="AAA+_ATPase"/>
</dbReference>
<dbReference type="InterPro" id="IPR035965">
    <property type="entry name" value="PAS-like_dom_sf"/>
</dbReference>
<keyword evidence="4" id="KW-0804">Transcription</keyword>
<proteinExistence type="predicted"/>
<dbReference type="SUPFAM" id="SSF55785">
    <property type="entry name" value="PYP-like sensor domain (PAS domain)"/>
    <property type="match status" value="1"/>
</dbReference>
<dbReference type="AlphaFoldDB" id="A0A239DZN7"/>
<dbReference type="PROSITE" id="PS00688">
    <property type="entry name" value="SIGMA54_INTERACT_3"/>
    <property type="match status" value="1"/>
</dbReference>
<dbReference type="RefSeq" id="WP_089282859.1">
    <property type="nucleotide sequence ID" value="NZ_FZOJ01000008.1"/>
</dbReference>
<evidence type="ECO:0000256" key="5">
    <source>
        <dbReference type="SAM" id="Coils"/>
    </source>
</evidence>
<dbReference type="OrthoDB" id="9803970at2"/>
<accession>A0A239DZN7</accession>
<sequence length="513" mass="59507">MQELQMRIKELENTLIELIKEKKELHFNNQQLIIENRELKFKVNLMEDILDNMHEAVHAVDTEGKLIIYSKPNEKYNPCKKEDVIGQHESTIWKQPSNFVIDKEQIIRDGKPMKNINIIGNSVLGKGFHIIAGFYPYFENGEFKAFYYTGRDTTKVDSLIMETYELKRKISQANNEKNMENGCKFTLDDIIGNSTSIQACKDKARKIANYNANILIYGETGTGKELFAQGIHNESLYAHEPFIALNCSAVPETLIESLLFGTVKGAFTGAENIPGLFEQVGKGTLFLDEVNSMPLYMQAKLLRVLQEKKIRRIGDNRNIDVDCCIISATNVDPKEAIKKNILREDFYYRIATVQLIITSLRDRKEDIPILINFFIEKFNEKFGKKVECIDNNVMNFFLEYQWPGNVRELINTLECAIMLSENNETILTAEYFPNYIHYTRNKSYKKRKIRDEEESFVDFSSNSESLRTLLEDYEKEIILHVINSSNNNISVSARYLGIDRKSLYRKIQKYNLK</sequence>
<evidence type="ECO:0000313" key="8">
    <source>
        <dbReference type="Proteomes" id="UP000198304"/>
    </source>
</evidence>
<dbReference type="GO" id="GO:0006355">
    <property type="term" value="P:regulation of DNA-templated transcription"/>
    <property type="evidence" value="ECO:0007669"/>
    <property type="project" value="InterPro"/>
</dbReference>
<evidence type="ECO:0000256" key="2">
    <source>
        <dbReference type="ARBA" id="ARBA00022840"/>
    </source>
</evidence>
<dbReference type="Proteomes" id="UP000198304">
    <property type="component" value="Unassembled WGS sequence"/>
</dbReference>
<gene>
    <name evidence="7" type="ORF">SAMN05446037_1008203</name>
</gene>
<dbReference type="InterPro" id="IPR027417">
    <property type="entry name" value="P-loop_NTPase"/>
</dbReference>
<dbReference type="Pfam" id="PF00158">
    <property type="entry name" value="Sigma54_activat"/>
    <property type="match status" value="1"/>
</dbReference>
<dbReference type="Pfam" id="PF25601">
    <property type="entry name" value="AAA_lid_14"/>
    <property type="match status" value="1"/>
</dbReference>
<organism evidence="7 8">
    <name type="scientific">Anaerovirgula multivorans</name>
    <dbReference type="NCBI Taxonomy" id="312168"/>
    <lineage>
        <taxon>Bacteria</taxon>
        <taxon>Bacillati</taxon>
        <taxon>Bacillota</taxon>
        <taxon>Clostridia</taxon>
        <taxon>Peptostreptococcales</taxon>
        <taxon>Natronincolaceae</taxon>
        <taxon>Anaerovirgula</taxon>
    </lineage>
</organism>
<dbReference type="SMART" id="SM00382">
    <property type="entry name" value="AAA"/>
    <property type="match status" value="1"/>
</dbReference>
<reference evidence="7 8" key="1">
    <citation type="submission" date="2017-06" db="EMBL/GenBank/DDBJ databases">
        <authorList>
            <person name="Kim H.J."/>
            <person name="Triplett B.A."/>
        </authorList>
    </citation>
    <scope>NUCLEOTIDE SEQUENCE [LARGE SCALE GENOMIC DNA]</scope>
    <source>
        <strain evidence="7 8">SCA</strain>
    </source>
</reference>
<dbReference type="Gene3D" id="1.10.8.60">
    <property type="match status" value="1"/>
</dbReference>
<evidence type="ECO:0000256" key="3">
    <source>
        <dbReference type="ARBA" id="ARBA00023015"/>
    </source>
</evidence>
<keyword evidence="5" id="KW-0175">Coiled coil</keyword>
<evidence type="ECO:0000259" key="6">
    <source>
        <dbReference type="PROSITE" id="PS50045"/>
    </source>
</evidence>
<dbReference type="PRINTS" id="PR01590">
    <property type="entry name" value="HTHFIS"/>
</dbReference>
<evidence type="ECO:0000256" key="4">
    <source>
        <dbReference type="ARBA" id="ARBA00023163"/>
    </source>
</evidence>
<dbReference type="Gene3D" id="3.30.450.20">
    <property type="entry name" value="PAS domain"/>
    <property type="match status" value="1"/>
</dbReference>
<evidence type="ECO:0000313" key="7">
    <source>
        <dbReference type="EMBL" id="SNS37162.1"/>
    </source>
</evidence>
<dbReference type="GO" id="GO:0043565">
    <property type="term" value="F:sequence-specific DNA binding"/>
    <property type="evidence" value="ECO:0007669"/>
    <property type="project" value="InterPro"/>
</dbReference>
<dbReference type="PANTHER" id="PTHR32071">
    <property type="entry name" value="TRANSCRIPTIONAL REGULATORY PROTEIN"/>
    <property type="match status" value="1"/>
</dbReference>
<dbReference type="Gene3D" id="1.10.10.60">
    <property type="entry name" value="Homeodomain-like"/>
    <property type="match status" value="1"/>
</dbReference>
<dbReference type="FunFam" id="3.40.50.300:FF:000006">
    <property type="entry name" value="DNA-binding transcriptional regulator NtrC"/>
    <property type="match status" value="1"/>
</dbReference>
<dbReference type="InterPro" id="IPR058031">
    <property type="entry name" value="AAA_lid_NorR"/>
</dbReference>
<feature type="coiled-coil region" evidence="5">
    <location>
        <begin position="1"/>
        <end position="28"/>
    </location>
</feature>
<dbReference type="InterPro" id="IPR009057">
    <property type="entry name" value="Homeodomain-like_sf"/>
</dbReference>
<dbReference type="SUPFAM" id="SSF52540">
    <property type="entry name" value="P-loop containing nucleoside triphosphate hydrolases"/>
    <property type="match status" value="1"/>
</dbReference>
<keyword evidence="2" id="KW-0067">ATP-binding</keyword>
<dbReference type="PANTHER" id="PTHR32071:SF74">
    <property type="entry name" value="TRANSCRIPTIONAL ACTIVATOR ROCR"/>
    <property type="match status" value="1"/>
</dbReference>
<feature type="domain" description="Sigma-54 factor interaction" evidence="6">
    <location>
        <begin position="190"/>
        <end position="418"/>
    </location>
</feature>
<dbReference type="SUPFAM" id="SSF46689">
    <property type="entry name" value="Homeodomain-like"/>
    <property type="match status" value="1"/>
</dbReference>
<dbReference type="InterPro" id="IPR025662">
    <property type="entry name" value="Sigma_54_int_dom_ATP-bd_1"/>
</dbReference>
<dbReference type="Gene3D" id="3.40.50.300">
    <property type="entry name" value="P-loop containing nucleotide triphosphate hydrolases"/>
    <property type="match status" value="1"/>
</dbReference>
<evidence type="ECO:0000256" key="1">
    <source>
        <dbReference type="ARBA" id="ARBA00022741"/>
    </source>
</evidence>
<dbReference type="EMBL" id="FZOJ01000008">
    <property type="protein sequence ID" value="SNS37162.1"/>
    <property type="molecule type" value="Genomic_DNA"/>
</dbReference>
<dbReference type="PROSITE" id="PS50045">
    <property type="entry name" value="SIGMA54_INTERACT_4"/>
    <property type="match status" value="1"/>
</dbReference>
<dbReference type="CDD" id="cd00009">
    <property type="entry name" value="AAA"/>
    <property type="match status" value="1"/>
</dbReference>
<dbReference type="PROSITE" id="PS00675">
    <property type="entry name" value="SIGMA54_INTERACT_1"/>
    <property type="match status" value="1"/>
</dbReference>